<keyword evidence="2" id="KW-1133">Transmembrane helix</keyword>
<feature type="transmembrane region" description="Helical" evidence="2">
    <location>
        <begin position="133"/>
        <end position="155"/>
    </location>
</feature>
<evidence type="ECO:0000256" key="2">
    <source>
        <dbReference type="SAM" id="Phobius"/>
    </source>
</evidence>
<organism evidence="4 5">
    <name type="scientific">Mycena sanguinolenta</name>
    <dbReference type="NCBI Taxonomy" id="230812"/>
    <lineage>
        <taxon>Eukaryota</taxon>
        <taxon>Fungi</taxon>
        <taxon>Dikarya</taxon>
        <taxon>Basidiomycota</taxon>
        <taxon>Agaricomycotina</taxon>
        <taxon>Agaricomycetes</taxon>
        <taxon>Agaricomycetidae</taxon>
        <taxon>Agaricales</taxon>
        <taxon>Marasmiineae</taxon>
        <taxon>Mycenaceae</taxon>
        <taxon>Mycena</taxon>
    </lineage>
</organism>
<evidence type="ECO:0000313" key="5">
    <source>
        <dbReference type="Proteomes" id="UP000623467"/>
    </source>
</evidence>
<name>A0A8H7D4N7_9AGAR</name>
<keyword evidence="2" id="KW-0472">Membrane</keyword>
<protein>
    <submittedName>
        <fullName evidence="4">Carbamoyl-phosphate synth</fullName>
    </submittedName>
</protein>
<dbReference type="EMBL" id="JACAZH010000008">
    <property type="protein sequence ID" value="KAF7361330.1"/>
    <property type="molecule type" value="Genomic_DNA"/>
</dbReference>
<proteinExistence type="predicted"/>
<keyword evidence="5" id="KW-1185">Reference proteome</keyword>
<gene>
    <name evidence="4" type="ORF">MSAN_01165600</name>
</gene>
<comment type="caution">
    <text evidence="4">The sequence shown here is derived from an EMBL/GenBank/DDBJ whole genome shotgun (WGS) entry which is preliminary data.</text>
</comment>
<dbReference type="NCBIfam" id="NF033635">
    <property type="entry name" value="SLATT_fungal"/>
    <property type="match status" value="1"/>
</dbReference>
<feature type="compositionally biased region" description="Polar residues" evidence="1">
    <location>
        <begin position="1"/>
        <end position="14"/>
    </location>
</feature>
<evidence type="ECO:0000256" key="1">
    <source>
        <dbReference type="SAM" id="MobiDB-lite"/>
    </source>
</evidence>
<evidence type="ECO:0000313" key="4">
    <source>
        <dbReference type="EMBL" id="KAF7361330.1"/>
    </source>
</evidence>
<accession>A0A8H7D4N7</accession>
<dbReference type="InterPro" id="IPR041622">
    <property type="entry name" value="SLATT_fungi"/>
</dbReference>
<dbReference type="Proteomes" id="UP000623467">
    <property type="component" value="Unassembled WGS sequence"/>
</dbReference>
<sequence length="247" mass="27308">MEETQPSMTASASHSLRDHPDFEPILPAAVPEPHFPRTETPRQESGSDNTEARQTRGVSFQTPKLPEDERTAGPGQRDASAPQRRPSGLDWIIPVEPKREHREKTFQERIAPSLKHARLEREKCELKARMTGYALNVAIGLQVLFGALTTGIAAATTGRQASIATAILGGFATIVASYLARARGSNEPELSTARVKDLDQYIRECEIFILDYGHFTGHDHDAKLTALRDRYEELLGNANGERRLASV</sequence>
<dbReference type="OrthoDB" id="3245801at2759"/>
<feature type="domain" description="SMODS and SLOG-associating 2TM effector" evidence="3">
    <location>
        <begin position="116"/>
        <end position="237"/>
    </location>
</feature>
<feature type="region of interest" description="Disordered" evidence="1">
    <location>
        <begin position="1"/>
        <end position="88"/>
    </location>
</feature>
<dbReference type="AlphaFoldDB" id="A0A8H7D4N7"/>
<feature type="transmembrane region" description="Helical" evidence="2">
    <location>
        <begin position="161"/>
        <end position="180"/>
    </location>
</feature>
<reference evidence="4" key="1">
    <citation type="submission" date="2020-05" db="EMBL/GenBank/DDBJ databases">
        <title>Mycena genomes resolve the evolution of fungal bioluminescence.</title>
        <authorList>
            <person name="Tsai I.J."/>
        </authorList>
    </citation>
    <scope>NUCLEOTIDE SEQUENCE</scope>
    <source>
        <strain evidence="4">160909Yilan</strain>
    </source>
</reference>
<keyword evidence="2" id="KW-0812">Transmembrane</keyword>
<evidence type="ECO:0000259" key="3">
    <source>
        <dbReference type="Pfam" id="PF18142"/>
    </source>
</evidence>
<dbReference type="Pfam" id="PF18142">
    <property type="entry name" value="SLATT_fungal"/>
    <property type="match status" value="1"/>
</dbReference>